<evidence type="ECO:0000256" key="3">
    <source>
        <dbReference type="ARBA" id="ARBA00023054"/>
    </source>
</evidence>
<evidence type="ECO:0000313" key="9">
    <source>
        <dbReference type="Proteomes" id="UP001396334"/>
    </source>
</evidence>
<comment type="caution">
    <text evidence="8">The sequence shown here is derived from an EMBL/GenBank/DDBJ whole genome shotgun (WGS) entry which is preliminary data.</text>
</comment>
<feature type="compositionally biased region" description="Basic and acidic residues" evidence="5">
    <location>
        <begin position="592"/>
        <end position="622"/>
    </location>
</feature>
<protein>
    <recommendedName>
        <fullName evidence="10">NUC153 domain-containing protein</fullName>
    </recommendedName>
</protein>
<feature type="compositionally biased region" description="Basic residues" evidence="5">
    <location>
        <begin position="756"/>
        <end position="769"/>
    </location>
</feature>
<keyword evidence="4" id="KW-0539">Nucleus</keyword>
<feature type="domain" description="ESF1 RRM" evidence="7">
    <location>
        <begin position="264"/>
        <end position="404"/>
    </location>
</feature>
<feature type="compositionally biased region" description="Basic and acidic residues" evidence="5">
    <location>
        <begin position="473"/>
        <end position="489"/>
    </location>
</feature>
<feature type="compositionally biased region" description="Acidic residues" evidence="5">
    <location>
        <begin position="325"/>
        <end position="339"/>
    </location>
</feature>
<feature type="compositionally biased region" description="Acidic residues" evidence="5">
    <location>
        <begin position="460"/>
        <end position="472"/>
    </location>
</feature>
<dbReference type="InterPro" id="IPR012580">
    <property type="entry name" value="NUC153"/>
</dbReference>
<feature type="compositionally biased region" description="Basic residues" evidence="5">
    <location>
        <begin position="79"/>
        <end position="89"/>
    </location>
</feature>
<gene>
    <name evidence="8" type="ORF">V6N11_022452</name>
</gene>
<evidence type="ECO:0000313" key="8">
    <source>
        <dbReference type="EMBL" id="KAK9037544.1"/>
    </source>
</evidence>
<evidence type="ECO:0000259" key="6">
    <source>
        <dbReference type="Pfam" id="PF08159"/>
    </source>
</evidence>
<feature type="region of interest" description="Disordered" evidence="5">
    <location>
        <begin position="685"/>
        <end position="769"/>
    </location>
</feature>
<feature type="region of interest" description="Disordered" evidence="5">
    <location>
        <begin position="544"/>
        <end position="622"/>
    </location>
</feature>
<feature type="compositionally biased region" description="Basic residues" evidence="5">
    <location>
        <begin position="544"/>
        <end position="555"/>
    </location>
</feature>
<dbReference type="InterPro" id="IPR039754">
    <property type="entry name" value="Esf1"/>
</dbReference>
<evidence type="ECO:0000256" key="4">
    <source>
        <dbReference type="ARBA" id="ARBA00023242"/>
    </source>
</evidence>
<feature type="region of interest" description="Disordered" evidence="5">
    <location>
        <begin position="39"/>
        <end position="58"/>
    </location>
</feature>
<evidence type="ECO:0000256" key="5">
    <source>
        <dbReference type="SAM" id="MobiDB-lite"/>
    </source>
</evidence>
<dbReference type="Proteomes" id="UP001396334">
    <property type="component" value="Unassembled WGS sequence"/>
</dbReference>
<comment type="similarity">
    <text evidence="2">Belongs to the ESF1 family.</text>
</comment>
<feature type="compositionally biased region" description="Basic and acidic residues" evidence="5">
    <location>
        <begin position="191"/>
        <end position="200"/>
    </location>
</feature>
<feature type="compositionally biased region" description="Acidic residues" evidence="5">
    <location>
        <begin position="499"/>
        <end position="509"/>
    </location>
</feature>
<feature type="region of interest" description="Disordered" evidence="5">
    <location>
        <begin position="459"/>
        <end position="525"/>
    </location>
</feature>
<comment type="subcellular location">
    <subcellularLocation>
        <location evidence="1">Nucleus</location>
        <location evidence="1">Nucleolus</location>
    </subcellularLocation>
</comment>
<evidence type="ECO:0000256" key="1">
    <source>
        <dbReference type="ARBA" id="ARBA00004604"/>
    </source>
</evidence>
<dbReference type="Pfam" id="PF08159">
    <property type="entry name" value="NUC153"/>
    <property type="match status" value="1"/>
</dbReference>
<dbReference type="InterPro" id="IPR056750">
    <property type="entry name" value="RRM_ESF1"/>
</dbReference>
<proteinExistence type="inferred from homology"/>
<feature type="compositionally biased region" description="Acidic residues" evidence="5">
    <location>
        <begin position="201"/>
        <end position="210"/>
    </location>
</feature>
<keyword evidence="9" id="KW-1185">Reference proteome</keyword>
<dbReference type="PANTHER" id="PTHR12202">
    <property type="entry name" value="ESF1 HOMOLOG"/>
    <property type="match status" value="1"/>
</dbReference>
<dbReference type="PANTHER" id="PTHR12202:SF0">
    <property type="entry name" value="ESF1 HOMOLOG"/>
    <property type="match status" value="1"/>
</dbReference>
<reference evidence="8 9" key="1">
    <citation type="journal article" date="2024" name="G3 (Bethesda)">
        <title>Genome assembly of Hibiscus sabdariffa L. provides insights into metabolisms of medicinal natural products.</title>
        <authorList>
            <person name="Kim T."/>
        </authorList>
    </citation>
    <scope>NUCLEOTIDE SEQUENCE [LARGE SCALE GENOMIC DNA]</scope>
    <source>
        <strain evidence="8">TK-2024</strain>
        <tissue evidence="8">Old leaves</tissue>
    </source>
</reference>
<feature type="compositionally biased region" description="Acidic residues" evidence="5">
    <location>
        <begin position="221"/>
        <end position="252"/>
    </location>
</feature>
<name>A0ABR2TJE5_9ROSI</name>
<feature type="compositionally biased region" description="Acidic residues" evidence="5">
    <location>
        <begin position="561"/>
        <end position="579"/>
    </location>
</feature>
<feature type="region of interest" description="Disordered" evidence="5">
    <location>
        <begin position="68"/>
        <end position="122"/>
    </location>
</feature>
<evidence type="ECO:0000259" key="7">
    <source>
        <dbReference type="Pfam" id="PF25121"/>
    </source>
</evidence>
<sequence>MRRMKIAGLKGRRKIDRTMEMQIPPPVYKSLTYNGSAALPSSPRSLTIPGGANSDRLTPWQAVSGAGFELESTSMGSKNKGHKLKTKNKNKPDSRPSALDSNNKSETASGSGGGGEIIKDARFASIHTDPRFHTVPKHKSKVVIDSRFNRMYTDKNFASSSAPLDKRGKAKKGNSQNSLRHYYHLEDEEGEEKKRMKDVASEEDDTEESDSSGMLEKDSDGESEMEEESSESGSTTEEEDVGIDYEDGDPEIQEENIPMIEKETRRLAVVNMDWRHVKASDLYVMLSSFLPKDGQIIQVAVYPSEFGLQRMKEEEIHGPVGLFDGENEDSDEDGDDEIDNEKLREYEKSRLRYYYAVVECDSSATADYLYKTCDGAEFERSSNVLDLRFIPDSMEFKHPPRDVAVEAPANYEGLNFQTQALQQSKINLSWDEDEPQRGKILKRKFNAEQLADLELKEFLASDESESDDDENEETIKDQSDKKNKKRDLYRALLQSGDGSDGDGEEDGQDMEVTFNTGLEDISKRILEKKDKEAETVWEAYLRKRREKKKAKKNKSTHSSEDESDESDMEVPEEPDDFFVEEPSLKKSKKGRKQNEDTEKEAEASRAELELLLTDDKGADTDLKGYNLKAKKAKGKKKKEVLDAEKIPVVEDDPRFSAFFTSPLYALDPTDPQFKRSATYARQISKKLQKGKQQELAAEDTTIPTDNPGMNKVEQDNSDVLPSKEKHNLSSMVRSVKMKLKQVKVPSVPGMGGKKEQHSKKKAKAKNSDK</sequence>
<feature type="region of interest" description="Disordered" evidence="5">
    <location>
        <begin position="1"/>
        <end position="21"/>
    </location>
</feature>
<dbReference type="Pfam" id="PF25121">
    <property type="entry name" value="RRM_ESF1"/>
    <property type="match status" value="1"/>
</dbReference>
<evidence type="ECO:0000256" key="2">
    <source>
        <dbReference type="ARBA" id="ARBA00009087"/>
    </source>
</evidence>
<evidence type="ECO:0008006" key="10">
    <source>
        <dbReference type="Google" id="ProtNLM"/>
    </source>
</evidence>
<feature type="region of interest" description="Disordered" evidence="5">
    <location>
        <begin position="158"/>
        <end position="252"/>
    </location>
</feature>
<feature type="compositionally biased region" description="Polar residues" evidence="5">
    <location>
        <begin position="99"/>
        <end position="108"/>
    </location>
</feature>
<feature type="domain" description="NUC153" evidence="6">
    <location>
        <begin position="652"/>
        <end position="675"/>
    </location>
</feature>
<feature type="region of interest" description="Disordered" evidence="5">
    <location>
        <begin position="320"/>
        <end position="341"/>
    </location>
</feature>
<keyword evidence="3" id="KW-0175">Coiled coil</keyword>
<feature type="compositionally biased region" description="Basic residues" evidence="5">
    <location>
        <begin position="1"/>
        <end position="15"/>
    </location>
</feature>
<accession>A0ABR2TJE5</accession>
<dbReference type="EMBL" id="JBBPBN010000005">
    <property type="protein sequence ID" value="KAK9037544.1"/>
    <property type="molecule type" value="Genomic_DNA"/>
</dbReference>
<organism evidence="8 9">
    <name type="scientific">Hibiscus sabdariffa</name>
    <name type="common">roselle</name>
    <dbReference type="NCBI Taxonomy" id="183260"/>
    <lineage>
        <taxon>Eukaryota</taxon>
        <taxon>Viridiplantae</taxon>
        <taxon>Streptophyta</taxon>
        <taxon>Embryophyta</taxon>
        <taxon>Tracheophyta</taxon>
        <taxon>Spermatophyta</taxon>
        <taxon>Magnoliopsida</taxon>
        <taxon>eudicotyledons</taxon>
        <taxon>Gunneridae</taxon>
        <taxon>Pentapetalae</taxon>
        <taxon>rosids</taxon>
        <taxon>malvids</taxon>
        <taxon>Malvales</taxon>
        <taxon>Malvaceae</taxon>
        <taxon>Malvoideae</taxon>
        <taxon>Hibiscus</taxon>
    </lineage>
</organism>